<evidence type="ECO:0000313" key="7">
    <source>
        <dbReference type="EMBL" id="MFC3685823.1"/>
    </source>
</evidence>
<dbReference type="Proteomes" id="UP001595729">
    <property type="component" value="Unassembled WGS sequence"/>
</dbReference>
<dbReference type="RefSeq" id="WP_382177676.1">
    <property type="nucleotide sequence ID" value="NZ_JBHRXX010000009.1"/>
</dbReference>
<dbReference type="GO" id="GO:0004519">
    <property type="term" value="F:endonuclease activity"/>
    <property type="evidence" value="ECO:0007669"/>
    <property type="project" value="UniProtKB-KW"/>
</dbReference>
<dbReference type="PIRSF" id="PIRSF018267">
    <property type="entry name" value="VSR_endonuc"/>
    <property type="match status" value="1"/>
</dbReference>
<comment type="similarity">
    <text evidence="6">Belongs to the vsr family.</text>
</comment>
<comment type="function">
    <text evidence="6">May nick specific sequences that contain T:G mispairs resulting from m5C-deamination.</text>
</comment>
<keyword evidence="3 6" id="KW-0227">DNA damage</keyword>
<dbReference type="InterPro" id="IPR004603">
    <property type="entry name" value="DNA_mismatch_endonuc_vsr"/>
</dbReference>
<reference evidence="8" key="1">
    <citation type="journal article" date="2019" name="Int. J. Syst. Evol. Microbiol.">
        <title>The Global Catalogue of Microorganisms (GCM) 10K type strain sequencing project: providing services to taxonomists for standard genome sequencing and annotation.</title>
        <authorList>
            <consortium name="The Broad Institute Genomics Platform"/>
            <consortium name="The Broad Institute Genome Sequencing Center for Infectious Disease"/>
            <person name="Wu L."/>
            <person name="Ma J."/>
        </authorList>
    </citation>
    <scope>NUCLEOTIDE SEQUENCE [LARGE SCALE GENOMIC DNA]</scope>
    <source>
        <strain evidence="8">KCTC 42501</strain>
    </source>
</reference>
<keyword evidence="4 6" id="KW-0378">Hydrolase</keyword>
<keyword evidence="1 6" id="KW-0540">Nuclease</keyword>
<evidence type="ECO:0000313" key="8">
    <source>
        <dbReference type="Proteomes" id="UP001595729"/>
    </source>
</evidence>
<evidence type="ECO:0000256" key="5">
    <source>
        <dbReference type="ARBA" id="ARBA00023204"/>
    </source>
</evidence>
<dbReference type="InterPro" id="IPR011335">
    <property type="entry name" value="Restrct_endonuc-II-like"/>
</dbReference>
<dbReference type="Gene3D" id="3.40.960.10">
    <property type="entry name" value="VSR Endonuclease"/>
    <property type="match status" value="1"/>
</dbReference>
<dbReference type="CDD" id="cd00221">
    <property type="entry name" value="Vsr"/>
    <property type="match status" value="1"/>
</dbReference>
<comment type="caution">
    <text evidence="7">The sequence shown here is derived from an EMBL/GenBank/DDBJ whole genome shotgun (WGS) entry which is preliminary data.</text>
</comment>
<evidence type="ECO:0000256" key="6">
    <source>
        <dbReference type="PIRNR" id="PIRNR018267"/>
    </source>
</evidence>
<proteinExistence type="inferred from homology"/>
<evidence type="ECO:0000256" key="3">
    <source>
        <dbReference type="ARBA" id="ARBA00022763"/>
    </source>
</evidence>
<organism evidence="7 8">
    <name type="scientific">Hydrogenophaga luteola</name>
    <dbReference type="NCBI Taxonomy" id="1591122"/>
    <lineage>
        <taxon>Bacteria</taxon>
        <taxon>Pseudomonadati</taxon>
        <taxon>Pseudomonadota</taxon>
        <taxon>Betaproteobacteria</taxon>
        <taxon>Burkholderiales</taxon>
        <taxon>Comamonadaceae</taxon>
        <taxon>Hydrogenophaga</taxon>
    </lineage>
</organism>
<sequence length="150" mass="17325">MTDIVPTEKRSEMMARIRGKDTKPEMRVRKALFAGGYRYRLHRKDLPGTPDIVLPGRRVAIFVNGCFWHGHSGCSLAKVPGTRTEFWREKFESNRQRDRVAAEALRVAGWRVLVVWECFIRRCKTEDALMQPLTHWIESSSPLGELRSAV</sequence>
<dbReference type="EC" id="3.1.-.-" evidence="6"/>
<gene>
    <name evidence="7" type="ORF">ACFOPI_19660</name>
</gene>
<evidence type="ECO:0000256" key="1">
    <source>
        <dbReference type="ARBA" id="ARBA00022722"/>
    </source>
</evidence>
<keyword evidence="2 6" id="KW-0255">Endonuclease</keyword>
<accession>A0ABV7W9A1</accession>
<evidence type="ECO:0000256" key="2">
    <source>
        <dbReference type="ARBA" id="ARBA00022759"/>
    </source>
</evidence>
<evidence type="ECO:0000256" key="4">
    <source>
        <dbReference type="ARBA" id="ARBA00022801"/>
    </source>
</evidence>
<dbReference type="NCBIfam" id="TIGR00632">
    <property type="entry name" value="vsr"/>
    <property type="match status" value="1"/>
</dbReference>
<keyword evidence="8" id="KW-1185">Reference proteome</keyword>
<dbReference type="EMBL" id="JBHRXX010000009">
    <property type="protein sequence ID" value="MFC3685823.1"/>
    <property type="molecule type" value="Genomic_DNA"/>
</dbReference>
<protein>
    <recommendedName>
        <fullName evidence="6">Very short patch repair endonuclease</fullName>
        <ecNumber evidence="6">3.1.-.-</ecNumber>
    </recommendedName>
</protein>
<keyword evidence="5 6" id="KW-0234">DNA repair</keyword>
<dbReference type="Pfam" id="PF03852">
    <property type="entry name" value="Vsr"/>
    <property type="match status" value="1"/>
</dbReference>
<name>A0ABV7W9A1_9BURK</name>
<dbReference type="SUPFAM" id="SSF52980">
    <property type="entry name" value="Restriction endonuclease-like"/>
    <property type="match status" value="1"/>
</dbReference>